<protein>
    <submittedName>
        <fullName evidence="1">YwmB family TATA-box binding protein</fullName>
    </submittedName>
</protein>
<dbReference type="Pfam" id="PF08680">
    <property type="entry name" value="DUF1779"/>
    <property type="match status" value="1"/>
</dbReference>
<dbReference type="SUPFAM" id="SSF143842">
    <property type="entry name" value="YwmB-like"/>
    <property type="match status" value="1"/>
</dbReference>
<comment type="caution">
    <text evidence="1">The sequence shown here is derived from an EMBL/GenBank/DDBJ whole genome shotgun (WGS) entry which is preliminary data.</text>
</comment>
<accession>A0A942UV32</accession>
<proteinExistence type="predicted"/>
<dbReference type="Proteomes" id="UP000676456">
    <property type="component" value="Unassembled WGS sequence"/>
</dbReference>
<dbReference type="EMBL" id="JAGYPN010000002">
    <property type="protein sequence ID" value="MBS4223419.1"/>
    <property type="molecule type" value="Genomic_DNA"/>
</dbReference>
<evidence type="ECO:0000313" key="1">
    <source>
        <dbReference type="EMBL" id="MBS4223419.1"/>
    </source>
</evidence>
<dbReference type="InterPro" id="IPR036209">
    <property type="entry name" value="YwmB-like_sf"/>
</dbReference>
<dbReference type="InterPro" id="IPR014794">
    <property type="entry name" value="DUF1779"/>
</dbReference>
<reference evidence="1 2" key="1">
    <citation type="submission" date="2021-05" db="EMBL/GenBank/DDBJ databases">
        <title>Novel Bacillus species.</title>
        <authorList>
            <person name="Liu G."/>
        </authorList>
    </citation>
    <scope>NUCLEOTIDE SEQUENCE [LARGE SCALE GENOMIC DNA]</scope>
    <source>
        <strain evidence="1 2">FJAT-49682</strain>
    </source>
</reference>
<dbReference type="RefSeq" id="WP_213098431.1">
    <property type="nucleotide sequence ID" value="NZ_JAGYPN010000002.1"/>
</dbReference>
<evidence type="ECO:0000313" key="2">
    <source>
        <dbReference type="Proteomes" id="UP000676456"/>
    </source>
</evidence>
<name>A0A942UV32_9BACI</name>
<keyword evidence="2" id="KW-1185">Reference proteome</keyword>
<dbReference type="Gene3D" id="3.30.2030.10">
    <property type="entry name" value="YwmB-like"/>
    <property type="match status" value="1"/>
</dbReference>
<dbReference type="Gene3D" id="3.30.360.40">
    <property type="entry name" value="YwmB-like"/>
    <property type="match status" value="1"/>
</dbReference>
<dbReference type="AlphaFoldDB" id="A0A942UV32"/>
<sequence>MKNRQFFILVQLILSFGFIIIFIGNNTNAAQISTDVDKLAQLIKSHNGAIIEWSLYARESVYLSSKDEWLTKGQQLEEQYPEMQWSTSFATDTVSIIGYIDHGAFSETIKIISTDKNRQSSSYIIYEAKGSSWDTKETANQVAQAVNPKVDALFDKKPIIFSCIKGEFSEELNEFRRFSLDGFLQSLQAKEIESVKEGDFYSLSGYSSLFAQSLSLPNQQMNMQIGLRKNEMGPGTTIVVGTPILTIEY</sequence>
<gene>
    <name evidence="1" type="ORF">KHA91_11755</name>
</gene>
<organism evidence="1 2">
    <name type="scientific">Lederbergia citrea</name>
    <dbReference type="NCBI Taxonomy" id="2833581"/>
    <lineage>
        <taxon>Bacteria</taxon>
        <taxon>Bacillati</taxon>
        <taxon>Bacillota</taxon>
        <taxon>Bacilli</taxon>
        <taxon>Bacillales</taxon>
        <taxon>Bacillaceae</taxon>
        <taxon>Lederbergia</taxon>
    </lineage>
</organism>